<comment type="caution">
    <text evidence="1">The sequence shown here is derived from an EMBL/GenBank/DDBJ whole genome shotgun (WGS) entry which is preliminary data.</text>
</comment>
<name>X1VEN1_9ZZZZ</name>
<proteinExistence type="predicted"/>
<sequence>EILRLSRDDPETLDDLDGYLSENIPIWKTILHKGGTSAARDSTEAKSRKIYRKCFERRFYLVNFVMDRPYKRGTRIDWKRMIAEWNKSHPSDQMNLSALKGRYQCAIKEDSLMLQVYIIRNKQELTNLWQPLEKQLRDIANNNPFSFALASLAGQKLWNDTQPLILFLTEAIRKSPMFKDIEVHNPEQAARINSELEAVVNMGDIKALVEDMGDIEFLKHSKRGKPQ</sequence>
<gene>
    <name evidence="1" type="ORF">S12H4_42972</name>
</gene>
<protein>
    <submittedName>
        <fullName evidence="1">Uncharacterized protein</fullName>
    </submittedName>
</protein>
<dbReference type="EMBL" id="BARW01026336">
    <property type="protein sequence ID" value="GAJ16247.1"/>
    <property type="molecule type" value="Genomic_DNA"/>
</dbReference>
<feature type="non-terminal residue" evidence="1">
    <location>
        <position position="1"/>
    </location>
</feature>
<evidence type="ECO:0000313" key="1">
    <source>
        <dbReference type="EMBL" id="GAJ16247.1"/>
    </source>
</evidence>
<reference evidence="1" key="1">
    <citation type="journal article" date="2014" name="Front. Microbiol.">
        <title>High frequency of phylogenetically diverse reductive dehalogenase-homologous genes in deep subseafloor sedimentary metagenomes.</title>
        <authorList>
            <person name="Kawai M."/>
            <person name="Futagami T."/>
            <person name="Toyoda A."/>
            <person name="Takaki Y."/>
            <person name="Nishi S."/>
            <person name="Hori S."/>
            <person name="Arai W."/>
            <person name="Tsubouchi T."/>
            <person name="Morono Y."/>
            <person name="Uchiyama I."/>
            <person name="Ito T."/>
            <person name="Fujiyama A."/>
            <person name="Inagaki F."/>
            <person name="Takami H."/>
        </authorList>
    </citation>
    <scope>NUCLEOTIDE SEQUENCE</scope>
    <source>
        <strain evidence="1">Expedition CK06-06</strain>
    </source>
</reference>
<accession>X1VEN1</accession>
<organism evidence="1">
    <name type="scientific">marine sediment metagenome</name>
    <dbReference type="NCBI Taxonomy" id="412755"/>
    <lineage>
        <taxon>unclassified sequences</taxon>
        <taxon>metagenomes</taxon>
        <taxon>ecological metagenomes</taxon>
    </lineage>
</organism>
<dbReference type="AlphaFoldDB" id="X1VEN1"/>